<feature type="transmembrane region" description="Helical" evidence="1">
    <location>
        <begin position="207"/>
        <end position="227"/>
    </location>
</feature>
<feature type="transmembrane region" description="Helical" evidence="1">
    <location>
        <begin position="116"/>
        <end position="137"/>
    </location>
</feature>
<keyword evidence="1" id="KW-0472">Membrane</keyword>
<proteinExistence type="predicted"/>
<evidence type="ECO:0000259" key="2">
    <source>
        <dbReference type="Pfam" id="PF01757"/>
    </source>
</evidence>
<keyword evidence="4" id="KW-1185">Reference proteome</keyword>
<gene>
    <name evidence="3" type="ORF">S23_64530</name>
</gene>
<dbReference type="KEGG" id="brs:S23_64530"/>
<protein>
    <recommendedName>
        <fullName evidence="2">Acyltransferase 3 domain-containing protein</fullName>
    </recommendedName>
</protein>
<dbReference type="Pfam" id="PF01757">
    <property type="entry name" value="Acyl_transf_3"/>
    <property type="match status" value="1"/>
</dbReference>
<name>A0AAI8MJK8_9BRAD</name>
<reference evidence="3 4" key="1">
    <citation type="journal article" date="2012" name="Microbes Environ.">
        <title>Complete genome sequence of Bradyrhizobium sp. S23321: insights into symbiosis evolution in soil oligotrophs.</title>
        <authorList>
            <person name="Okubo T."/>
            <person name="Tsukui T."/>
            <person name="Maita H."/>
            <person name="Okamoto S."/>
            <person name="Oshima K."/>
            <person name="Fujisawa T."/>
            <person name="Saito A."/>
            <person name="Futamata H."/>
            <person name="Hattori R."/>
            <person name="Shimomura Y."/>
            <person name="Haruta S."/>
            <person name="Morimoto S."/>
            <person name="Wang Y."/>
            <person name="Sakai Y."/>
            <person name="Hattori M."/>
            <person name="Aizawa S."/>
            <person name="Nagashima K.V.P."/>
            <person name="Masuda S."/>
            <person name="Hattori T."/>
            <person name="Yamashita A."/>
            <person name="Bao Z."/>
            <person name="Hayatsu M."/>
            <person name="Kajiya-Kanegae H."/>
            <person name="Yoshinaga I."/>
            <person name="Sakamoto K."/>
            <person name="Toyota K."/>
            <person name="Nakao M."/>
            <person name="Kohara M."/>
            <person name="Anda M."/>
            <person name="Niwa R."/>
            <person name="Jung-Hwan P."/>
            <person name="Sameshima-Saito R."/>
            <person name="Tokuda S."/>
            <person name="Yamamoto S."/>
            <person name="Yamamoto S."/>
            <person name="Yokoyama T."/>
            <person name="Akutsu T."/>
            <person name="Nakamura Y."/>
            <person name="Nakahira-Yanaka Y."/>
            <person name="Takada Hoshino Y."/>
            <person name="Hirakawa H."/>
            <person name="Mitsui H."/>
            <person name="Terasawa K."/>
            <person name="Itakura M."/>
            <person name="Sato S."/>
            <person name="Ikeda-Ohtsubo W."/>
            <person name="Sakakura N."/>
            <person name="Kaminuma E."/>
            <person name="Minamisawa K."/>
        </authorList>
    </citation>
    <scope>NUCLEOTIDE SEQUENCE [LARGE SCALE GENOMIC DNA]</scope>
    <source>
        <strain evidence="3 4">S23321</strain>
    </source>
</reference>
<feature type="domain" description="Acyltransferase 3" evidence="2">
    <location>
        <begin position="20"/>
        <end position="228"/>
    </location>
</feature>
<accession>A0AAI8MJK8</accession>
<evidence type="ECO:0000313" key="4">
    <source>
        <dbReference type="Proteomes" id="UP000007886"/>
    </source>
</evidence>
<evidence type="ECO:0000313" key="3">
    <source>
        <dbReference type="EMBL" id="BAL79634.1"/>
    </source>
</evidence>
<evidence type="ECO:0000256" key="1">
    <source>
        <dbReference type="SAM" id="Phobius"/>
    </source>
</evidence>
<dbReference type="Proteomes" id="UP000007886">
    <property type="component" value="Chromosome"/>
</dbReference>
<feature type="transmembrane region" description="Helical" evidence="1">
    <location>
        <begin position="45"/>
        <end position="78"/>
    </location>
</feature>
<dbReference type="InterPro" id="IPR002656">
    <property type="entry name" value="Acyl_transf_3_dom"/>
</dbReference>
<feature type="transmembrane region" description="Helical" evidence="1">
    <location>
        <begin position="184"/>
        <end position="201"/>
    </location>
</feature>
<sequence>MALVAKEWRFIDLGLSLAFVPYFDATHGVMKPILSVGWTLNYEMFFYAVFAVAMLLPLRAGVSFITAVFVILVGSHLLFVGPGNPAHTAALFFTEHIVLLFVIGIFIGLFATNPRIPYPFIVACFMFGLMCVAYACVRSLDDISFPTDLLMWVPAACVVMLCSGEGGEGGVFAKWAEKFGDASYSTYIFNVFVVAALAKVMPVSSYATGLVFVLVALVASNLLGLLISRWIRTRCSRTYAGFSTETLEAYEPKRLRLRVCPLGR</sequence>
<dbReference type="AlphaFoldDB" id="A0AAI8MJK8"/>
<keyword evidence="1" id="KW-1133">Transmembrane helix</keyword>
<dbReference type="EMBL" id="AP012279">
    <property type="protein sequence ID" value="BAL79634.1"/>
    <property type="molecule type" value="Genomic_DNA"/>
</dbReference>
<dbReference type="GO" id="GO:0016747">
    <property type="term" value="F:acyltransferase activity, transferring groups other than amino-acyl groups"/>
    <property type="evidence" value="ECO:0007669"/>
    <property type="project" value="InterPro"/>
</dbReference>
<keyword evidence="1" id="KW-0812">Transmembrane</keyword>
<feature type="transmembrane region" description="Helical" evidence="1">
    <location>
        <begin position="90"/>
        <end position="110"/>
    </location>
</feature>
<organism evidence="3 4">
    <name type="scientific">Bradyrhizobium cosmicum</name>
    <dbReference type="NCBI Taxonomy" id="1404864"/>
    <lineage>
        <taxon>Bacteria</taxon>
        <taxon>Pseudomonadati</taxon>
        <taxon>Pseudomonadota</taxon>
        <taxon>Alphaproteobacteria</taxon>
        <taxon>Hyphomicrobiales</taxon>
        <taxon>Nitrobacteraceae</taxon>
        <taxon>Bradyrhizobium</taxon>
    </lineage>
</organism>